<dbReference type="Proteomes" id="UP000617628">
    <property type="component" value="Unassembled WGS sequence"/>
</dbReference>
<dbReference type="InterPro" id="IPR038396">
    <property type="entry name" value="SpoIIAA-like_sf"/>
</dbReference>
<dbReference type="Gene3D" id="3.40.50.10600">
    <property type="entry name" value="SpoIIaa-like domains"/>
    <property type="match status" value="1"/>
</dbReference>
<gene>
    <name evidence="1" type="ORF">JIN87_26795</name>
</gene>
<evidence type="ECO:0000313" key="2">
    <source>
        <dbReference type="Proteomes" id="UP000617628"/>
    </source>
</evidence>
<accession>A0A934VU97</accession>
<evidence type="ECO:0000313" key="1">
    <source>
        <dbReference type="EMBL" id="MBK1880523.1"/>
    </source>
</evidence>
<dbReference type="SUPFAM" id="SSF52091">
    <property type="entry name" value="SpoIIaa-like"/>
    <property type="match status" value="1"/>
</dbReference>
<reference evidence="1" key="1">
    <citation type="submission" date="2021-01" db="EMBL/GenBank/DDBJ databases">
        <title>Modified the classification status of verrucomicrobia.</title>
        <authorList>
            <person name="Feng X."/>
        </authorList>
    </citation>
    <scope>NUCLEOTIDE SEQUENCE</scope>
    <source>
        <strain evidence="1">KCTC 13126</strain>
    </source>
</reference>
<dbReference type="InterPro" id="IPR036513">
    <property type="entry name" value="STAS_dom_sf"/>
</dbReference>
<keyword evidence="2" id="KW-1185">Reference proteome</keyword>
<proteinExistence type="predicted"/>
<name>A0A934VU97_9BACT</name>
<comment type="caution">
    <text evidence="1">The sequence shown here is derived from an EMBL/GenBank/DDBJ whole genome shotgun (WGS) entry which is preliminary data.</text>
</comment>
<dbReference type="RefSeq" id="WP_200359587.1">
    <property type="nucleotide sequence ID" value="NZ_JAENIL010000095.1"/>
</dbReference>
<protein>
    <submittedName>
        <fullName evidence="1">STAS/SEC14 domain-containing protein</fullName>
    </submittedName>
</protein>
<organism evidence="1 2">
    <name type="scientific">Pelagicoccus mobilis</name>
    <dbReference type="NCBI Taxonomy" id="415221"/>
    <lineage>
        <taxon>Bacteria</taxon>
        <taxon>Pseudomonadati</taxon>
        <taxon>Verrucomicrobiota</taxon>
        <taxon>Opitutia</taxon>
        <taxon>Puniceicoccales</taxon>
        <taxon>Pelagicoccaceae</taxon>
        <taxon>Pelagicoccus</taxon>
    </lineage>
</organism>
<dbReference type="EMBL" id="JAENIL010000095">
    <property type="protein sequence ID" value="MBK1880523.1"/>
    <property type="molecule type" value="Genomic_DNA"/>
</dbReference>
<dbReference type="AlphaFoldDB" id="A0A934VU97"/>
<dbReference type="InterPro" id="IPR021866">
    <property type="entry name" value="SpoIIAA-like"/>
</dbReference>
<sequence>MSLETHDIQVQTWADGKVVEVSICGKLTQEDCETFTAIIDEGVEKFGQIRLLFDCVGFDGWTLDGLLGDTKFGLQHYRAIFRLAVVGDKAWEKAFATFCKPFTKADVQYFDIADIELARAWLKEGT</sequence>
<dbReference type="Pfam" id="PF11964">
    <property type="entry name" value="SpoIIAA-like"/>
    <property type="match status" value="1"/>
</dbReference>